<dbReference type="AlphaFoldDB" id="A0AAN6PML1"/>
<reference evidence="2" key="1">
    <citation type="journal article" date="2023" name="Mol. Phylogenet. Evol.">
        <title>Genome-scale phylogeny and comparative genomics of the fungal order Sordariales.</title>
        <authorList>
            <person name="Hensen N."/>
            <person name="Bonometti L."/>
            <person name="Westerberg I."/>
            <person name="Brannstrom I.O."/>
            <person name="Guillou S."/>
            <person name="Cros-Aarteil S."/>
            <person name="Calhoun S."/>
            <person name="Haridas S."/>
            <person name="Kuo A."/>
            <person name="Mondo S."/>
            <person name="Pangilinan J."/>
            <person name="Riley R."/>
            <person name="LaButti K."/>
            <person name="Andreopoulos B."/>
            <person name="Lipzen A."/>
            <person name="Chen C."/>
            <person name="Yan M."/>
            <person name="Daum C."/>
            <person name="Ng V."/>
            <person name="Clum A."/>
            <person name="Steindorff A."/>
            <person name="Ohm R.A."/>
            <person name="Martin F."/>
            <person name="Silar P."/>
            <person name="Natvig D.O."/>
            <person name="Lalanne C."/>
            <person name="Gautier V."/>
            <person name="Ament-Velasquez S.L."/>
            <person name="Kruys A."/>
            <person name="Hutchinson M.I."/>
            <person name="Powell A.J."/>
            <person name="Barry K."/>
            <person name="Miller A.N."/>
            <person name="Grigoriev I.V."/>
            <person name="Debuchy R."/>
            <person name="Gladieux P."/>
            <person name="Hiltunen Thoren M."/>
            <person name="Johannesson H."/>
        </authorList>
    </citation>
    <scope>NUCLEOTIDE SEQUENCE [LARGE SCALE GENOMIC DNA]</scope>
    <source>
        <strain evidence="2">CBS 284.82</strain>
    </source>
</reference>
<accession>A0AAN6PML1</accession>
<gene>
    <name evidence="1" type="ORF">C8A01DRAFT_32322</name>
</gene>
<comment type="caution">
    <text evidence="1">The sequence shown here is derived from an EMBL/GenBank/DDBJ whole genome shotgun (WGS) entry which is preliminary data.</text>
</comment>
<dbReference type="EMBL" id="MU854326">
    <property type="protein sequence ID" value="KAK4043592.1"/>
    <property type="molecule type" value="Genomic_DNA"/>
</dbReference>
<proteinExistence type="predicted"/>
<organism evidence="1 2">
    <name type="scientific">Parachaetomium inaequale</name>
    <dbReference type="NCBI Taxonomy" id="2588326"/>
    <lineage>
        <taxon>Eukaryota</taxon>
        <taxon>Fungi</taxon>
        <taxon>Dikarya</taxon>
        <taxon>Ascomycota</taxon>
        <taxon>Pezizomycotina</taxon>
        <taxon>Sordariomycetes</taxon>
        <taxon>Sordariomycetidae</taxon>
        <taxon>Sordariales</taxon>
        <taxon>Chaetomiaceae</taxon>
        <taxon>Parachaetomium</taxon>
    </lineage>
</organism>
<protein>
    <submittedName>
        <fullName evidence="1">Uncharacterized protein</fullName>
    </submittedName>
</protein>
<evidence type="ECO:0000313" key="2">
    <source>
        <dbReference type="Proteomes" id="UP001303115"/>
    </source>
</evidence>
<evidence type="ECO:0000313" key="1">
    <source>
        <dbReference type="EMBL" id="KAK4043592.1"/>
    </source>
</evidence>
<name>A0AAN6PML1_9PEZI</name>
<keyword evidence="2" id="KW-1185">Reference proteome</keyword>
<sequence>MPRWEDIREDLFEAIIQVHPAINKEQQAEIVEIMKAKGHDMGWNAIRYVLFSCSASWFPQPGKEAFLPVVI</sequence>
<dbReference type="Proteomes" id="UP001303115">
    <property type="component" value="Unassembled WGS sequence"/>
</dbReference>